<protein>
    <recommendedName>
        <fullName evidence="2">NodB homology domain-containing protein</fullName>
    </recommendedName>
</protein>
<name>A0A6M3IZG9_9ZZZZ</name>
<dbReference type="InterPro" id="IPR018763">
    <property type="entry name" value="DUF2334"/>
</dbReference>
<dbReference type="InterPro" id="IPR011330">
    <property type="entry name" value="Glyco_hydro/deAcase_b/a-brl"/>
</dbReference>
<evidence type="ECO:0008006" key="2">
    <source>
        <dbReference type="Google" id="ProtNLM"/>
    </source>
</evidence>
<accession>A0A6M3IZG9</accession>
<dbReference type="SUPFAM" id="SSF88713">
    <property type="entry name" value="Glycoside hydrolase/deacetylase"/>
    <property type="match status" value="1"/>
</dbReference>
<sequence>MECKEIAPNLKLTLFVTPCWKGKGDIRRAGTFAEFVKATSGWIEFAGHGFDHSYPPECLSDRETQQKMFRSSYQALSAVGIAYPGFKPPGYHFSTDSLDCFSEFFSYFITQSQIIRYKPNPKLLHLPPEMATFHAGAKWLEDSLDRQNVRDNLKEMITKYKSFGTVKEWIKDNEQI</sequence>
<dbReference type="Gene3D" id="3.20.20.370">
    <property type="entry name" value="Glycoside hydrolase/deacetylase"/>
    <property type="match status" value="1"/>
</dbReference>
<dbReference type="EMBL" id="MT141479">
    <property type="protein sequence ID" value="QJA62714.1"/>
    <property type="molecule type" value="Genomic_DNA"/>
</dbReference>
<dbReference type="AlphaFoldDB" id="A0A6M3IZG9"/>
<evidence type="ECO:0000313" key="1">
    <source>
        <dbReference type="EMBL" id="QJA62714.1"/>
    </source>
</evidence>
<gene>
    <name evidence="1" type="ORF">MM415B00738_0002</name>
</gene>
<dbReference type="GO" id="GO:0005975">
    <property type="term" value="P:carbohydrate metabolic process"/>
    <property type="evidence" value="ECO:0007669"/>
    <property type="project" value="InterPro"/>
</dbReference>
<proteinExistence type="predicted"/>
<organism evidence="1">
    <name type="scientific">viral metagenome</name>
    <dbReference type="NCBI Taxonomy" id="1070528"/>
    <lineage>
        <taxon>unclassified sequences</taxon>
        <taxon>metagenomes</taxon>
        <taxon>organismal metagenomes</taxon>
    </lineage>
</organism>
<reference evidence="1" key="1">
    <citation type="submission" date="2020-03" db="EMBL/GenBank/DDBJ databases">
        <title>The deep terrestrial virosphere.</title>
        <authorList>
            <person name="Holmfeldt K."/>
            <person name="Nilsson E."/>
            <person name="Simone D."/>
            <person name="Lopez-Fernandez M."/>
            <person name="Wu X."/>
            <person name="de Brujin I."/>
            <person name="Lundin D."/>
            <person name="Andersson A."/>
            <person name="Bertilsson S."/>
            <person name="Dopson M."/>
        </authorList>
    </citation>
    <scope>NUCLEOTIDE SEQUENCE</scope>
    <source>
        <strain evidence="1">MM415B00738</strain>
    </source>
</reference>
<dbReference type="Pfam" id="PF10096">
    <property type="entry name" value="DUF2334"/>
    <property type="match status" value="1"/>
</dbReference>